<dbReference type="EMBL" id="LR796410">
    <property type="protein sequence ID" value="CAB4142755.1"/>
    <property type="molecule type" value="Genomic_DNA"/>
</dbReference>
<organism evidence="1">
    <name type="scientific">uncultured Caudovirales phage</name>
    <dbReference type="NCBI Taxonomy" id="2100421"/>
    <lineage>
        <taxon>Viruses</taxon>
        <taxon>Duplodnaviria</taxon>
        <taxon>Heunggongvirae</taxon>
        <taxon>Uroviricota</taxon>
        <taxon>Caudoviricetes</taxon>
        <taxon>Peduoviridae</taxon>
        <taxon>Maltschvirus</taxon>
        <taxon>Maltschvirus maltsch</taxon>
    </lineage>
</organism>
<evidence type="ECO:0000313" key="1">
    <source>
        <dbReference type="EMBL" id="CAB4142755.1"/>
    </source>
</evidence>
<proteinExistence type="predicted"/>
<reference evidence="1" key="1">
    <citation type="submission" date="2020-04" db="EMBL/GenBank/DDBJ databases">
        <authorList>
            <person name="Chiriac C."/>
            <person name="Salcher M."/>
            <person name="Ghai R."/>
            <person name="Kavagutti S V."/>
        </authorList>
    </citation>
    <scope>NUCLEOTIDE SEQUENCE</scope>
</reference>
<protein>
    <submittedName>
        <fullName evidence="1">Uncharacterized protein</fullName>
    </submittedName>
</protein>
<sequence>MPTNGQFAVGELVTASDANTLFVRGYRNRIINGAFVINQRGYTSTTNLASGSYGFDRWKSGFTNTAL</sequence>
<name>A0A6J5M6W4_9CAUD</name>
<feature type="non-terminal residue" evidence="1">
    <location>
        <position position="67"/>
    </location>
</feature>
<gene>
    <name evidence="1" type="ORF">UFOVP433_36</name>
</gene>
<accession>A0A6J5M6W4</accession>